<keyword evidence="1" id="KW-0812">Transmembrane</keyword>
<name>A0A2P8DCX4_9BACT</name>
<organism evidence="2 3">
    <name type="scientific">Taibaiella chishuiensis</name>
    <dbReference type="NCBI Taxonomy" id="1434707"/>
    <lineage>
        <taxon>Bacteria</taxon>
        <taxon>Pseudomonadati</taxon>
        <taxon>Bacteroidota</taxon>
        <taxon>Chitinophagia</taxon>
        <taxon>Chitinophagales</taxon>
        <taxon>Chitinophagaceae</taxon>
        <taxon>Taibaiella</taxon>
    </lineage>
</organism>
<feature type="transmembrane region" description="Helical" evidence="1">
    <location>
        <begin position="180"/>
        <end position="200"/>
    </location>
</feature>
<feature type="transmembrane region" description="Helical" evidence="1">
    <location>
        <begin position="311"/>
        <end position="328"/>
    </location>
</feature>
<dbReference type="Proteomes" id="UP000240572">
    <property type="component" value="Unassembled WGS sequence"/>
</dbReference>
<feature type="transmembrane region" description="Helical" evidence="1">
    <location>
        <begin position="259"/>
        <end position="279"/>
    </location>
</feature>
<reference evidence="2 3" key="1">
    <citation type="submission" date="2018-03" db="EMBL/GenBank/DDBJ databases">
        <title>Genomic Encyclopedia of Type Strains, Phase III (KMG-III): the genomes of soil and plant-associated and newly described type strains.</title>
        <authorList>
            <person name="Whitman W."/>
        </authorList>
    </citation>
    <scope>NUCLEOTIDE SEQUENCE [LARGE SCALE GENOMIC DNA]</scope>
    <source>
        <strain evidence="2 3">CGMCC 1.12700</strain>
    </source>
</reference>
<comment type="caution">
    <text evidence="2">The sequence shown here is derived from an EMBL/GenBank/DDBJ whole genome shotgun (WGS) entry which is preliminary data.</text>
</comment>
<feature type="transmembrane region" description="Helical" evidence="1">
    <location>
        <begin position="12"/>
        <end position="33"/>
    </location>
</feature>
<dbReference type="EMBL" id="PYGD01000001">
    <property type="protein sequence ID" value="PSK95074.1"/>
    <property type="molecule type" value="Genomic_DNA"/>
</dbReference>
<sequence>MLNIFRSFNPYSVFALFLVAIVFKLGFLVHPAMPYRIAESPYLWLKLADFMESALGHSAFLLTFFAIVNLFGQAIYLNRIASTHHLYPKASYLPAMGYVLLTSLFKDWNYLSATLISNWLLLAMLSGMLQLYAAADARKQIFNIGCFISLSAMLVFPNIGFVLLLLLALAILRPFKISEWMVGLLGLLTPLYFLAGILFLTDNLHLLPKMAAIGFRLPDRLARPEIVITAFSIIALLMITGVYYLNIFMSRMLIQNKKWWYVVIGSFFVSLAAGTFTIAQGYNQWLAVLVPVTFIVTNTWFEERKKWMPRVFIYLLMAAIIFVQWFPIG</sequence>
<gene>
    <name evidence="2" type="ORF">B0I18_1011238</name>
</gene>
<evidence type="ECO:0000313" key="3">
    <source>
        <dbReference type="Proteomes" id="UP000240572"/>
    </source>
</evidence>
<keyword evidence="1" id="KW-1133">Transmembrane helix</keyword>
<evidence type="ECO:0000313" key="2">
    <source>
        <dbReference type="EMBL" id="PSK95074.1"/>
    </source>
</evidence>
<evidence type="ECO:0000256" key="1">
    <source>
        <dbReference type="SAM" id="Phobius"/>
    </source>
</evidence>
<dbReference type="AlphaFoldDB" id="A0A2P8DCX4"/>
<dbReference type="RefSeq" id="WP_106521746.1">
    <property type="nucleotide sequence ID" value="NZ_PYGD01000001.1"/>
</dbReference>
<accession>A0A2P8DCX4</accession>
<dbReference type="OrthoDB" id="1115611at2"/>
<feature type="transmembrane region" description="Helical" evidence="1">
    <location>
        <begin position="141"/>
        <end position="168"/>
    </location>
</feature>
<feature type="transmembrane region" description="Helical" evidence="1">
    <location>
        <begin position="53"/>
        <end position="77"/>
    </location>
</feature>
<proteinExistence type="predicted"/>
<feature type="transmembrane region" description="Helical" evidence="1">
    <location>
        <begin position="226"/>
        <end position="247"/>
    </location>
</feature>
<feature type="transmembrane region" description="Helical" evidence="1">
    <location>
        <begin position="110"/>
        <end position="135"/>
    </location>
</feature>
<keyword evidence="3" id="KW-1185">Reference proteome</keyword>
<feature type="transmembrane region" description="Helical" evidence="1">
    <location>
        <begin position="285"/>
        <end position="301"/>
    </location>
</feature>
<keyword evidence="1" id="KW-0472">Membrane</keyword>
<protein>
    <submittedName>
        <fullName evidence="2">Uncharacterized protein</fullName>
    </submittedName>
</protein>